<dbReference type="FunFam" id="3.90.226.10:FF:000009">
    <property type="entry name" value="Carnitinyl-CoA dehydratase"/>
    <property type="match status" value="1"/>
</dbReference>
<dbReference type="SUPFAM" id="SSF52096">
    <property type="entry name" value="ClpP/crotonase"/>
    <property type="match status" value="1"/>
</dbReference>
<keyword evidence="2" id="KW-0456">Lyase</keyword>
<organism evidence="3 4">
    <name type="scientific">Aureispira anguillae</name>
    <dbReference type="NCBI Taxonomy" id="2864201"/>
    <lineage>
        <taxon>Bacteria</taxon>
        <taxon>Pseudomonadati</taxon>
        <taxon>Bacteroidota</taxon>
        <taxon>Saprospiria</taxon>
        <taxon>Saprospirales</taxon>
        <taxon>Saprospiraceae</taxon>
        <taxon>Aureispira</taxon>
    </lineage>
</organism>
<dbReference type="Proteomes" id="UP001060919">
    <property type="component" value="Chromosome"/>
</dbReference>
<dbReference type="Gene3D" id="3.90.226.10">
    <property type="entry name" value="2-enoyl-CoA Hydratase, Chain A, domain 1"/>
    <property type="match status" value="1"/>
</dbReference>
<dbReference type="AlphaFoldDB" id="A0A915YHY8"/>
<proteinExistence type="inferred from homology"/>
<dbReference type="PANTHER" id="PTHR11941">
    <property type="entry name" value="ENOYL-COA HYDRATASE-RELATED"/>
    <property type="match status" value="1"/>
</dbReference>
<dbReference type="InterPro" id="IPR001753">
    <property type="entry name" value="Enoyl-CoA_hydra/iso"/>
</dbReference>
<evidence type="ECO:0000313" key="4">
    <source>
        <dbReference type="Proteomes" id="UP001060919"/>
    </source>
</evidence>
<evidence type="ECO:0000256" key="1">
    <source>
        <dbReference type="ARBA" id="ARBA00005254"/>
    </source>
</evidence>
<dbReference type="EMBL" id="AP026867">
    <property type="protein sequence ID" value="BDS13535.1"/>
    <property type="molecule type" value="Genomic_DNA"/>
</dbReference>
<dbReference type="CDD" id="cd06558">
    <property type="entry name" value="crotonase-like"/>
    <property type="match status" value="1"/>
</dbReference>
<dbReference type="Pfam" id="PF00378">
    <property type="entry name" value="ECH_1"/>
    <property type="match status" value="1"/>
</dbReference>
<dbReference type="RefSeq" id="WP_264788802.1">
    <property type="nucleotide sequence ID" value="NZ_AP026867.1"/>
</dbReference>
<dbReference type="KEGG" id="aup:AsAng_0042740"/>
<evidence type="ECO:0000256" key="2">
    <source>
        <dbReference type="ARBA" id="ARBA00023239"/>
    </source>
</evidence>
<name>A0A915YHY8_9BACT</name>
<accession>A0A915YHY8</accession>
<comment type="similarity">
    <text evidence="1">Belongs to the enoyl-CoA hydratase/isomerase family.</text>
</comment>
<dbReference type="InterPro" id="IPR029045">
    <property type="entry name" value="ClpP/crotonase-like_dom_sf"/>
</dbReference>
<keyword evidence="4" id="KW-1185">Reference proteome</keyword>
<reference evidence="3" key="1">
    <citation type="submission" date="2022-09" db="EMBL/GenBank/DDBJ databases">
        <title>Aureispira anguillicida sp. nov., isolated from Leptocephalus of Japanese eel Anguilla japonica.</title>
        <authorList>
            <person name="Yuasa K."/>
            <person name="Mekata T."/>
            <person name="Ikunari K."/>
        </authorList>
    </citation>
    <scope>NUCLEOTIDE SEQUENCE</scope>
    <source>
        <strain evidence="3">EL160426</strain>
    </source>
</reference>
<protein>
    <submittedName>
        <fullName evidence="3">Enoyl-CoA hydratase-related protein</fullName>
    </submittedName>
</protein>
<evidence type="ECO:0000313" key="3">
    <source>
        <dbReference type="EMBL" id="BDS13535.1"/>
    </source>
</evidence>
<dbReference type="GO" id="GO:0016829">
    <property type="term" value="F:lyase activity"/>
    <property type="evidence" value="ECO:0007669"/>
    <property type="project" value="UniProtKB-KW"/>
</dbReference>
<dbReference type="GO" id="GO:0006635">
    <property type="term" value="P:fatty acid beta-oxidation"/>
    <property type="evidence" value="ECO:0007669"/>
    <property type="project" value="TreeGrafter"/>
</dbReference>
<gene>
    <name evidence="3" type="ORF">AsAng_0042740</name>
</gene>
<dbReference type="PANTHER" id="PTHR11941:SF54">
    <property type="entry name" value="ENOYL-COA HYDRATASE, MITOCHONDRIAL"/>
    <property type="match status" value="1"/>
</dbReference>
<sequence>MEYKNLLTTYKDGILVVTINRPKALNALNKQTLSDLRQLFEKDALNLEGLRGVVLTGAGEKAFVAGADITEFNGLDAQGGLDMAQNGHDIFFSIERFHVPVIAAVGGYALGGGCELAMACHIRVASDKALFGQPEVNLGLIPGYGGTQRLIQYIGKGRALELLMTADMIDAQKALDWGLANHVVPHGEEIEKAIEILKKIAKKAPLAISKTIATVNAYFDKEHDGFKQEVLQFAQTVKTEDFKEGAAAFLEKRKAVFQGK</sequence>